<evidence type="ECO:0000256" key="6">
    <source>
        <dbReference type="ARBA" id="ARBA00023002"/>
    </source>
</evidence>
<evidence type="ECO:0000256" key="2">
    <source>
        <dbReference type="ARBA" id="ARBA00006214"/>
    </source>
</evidence>
<organism evidence="13 14">
    <name type="scientific">Pseudoclavibacter chungangensis</name>
    <dbReference type="NCBI Taxonomy" id="587635"/>
    <lineage>
        <taxon>Bacteria</taxon>
        <taxon>Bacillati</taxon>
        <taxon>Actinomycetota</taxon>
        <taxon>Actinomycetes</taxon>
        <taxon>Micrococcales</taxon>
        <taxon>Microbacteriaceae</taxon>
        <taxon>Pseudoclavibacter</taxon>
    </lineage>
</organism>
<evidence type="ECO:0000256" key="1">
    <source>
        <dbReference type="ARBA" id="ARBA00004141"/>
    </source>
</evidence>
<dbReference type="InterPro" id="IPR041714">
    <property type="entry name" value="VKOR_Actinobacteria"/>
</dbReference>
<dbReference type="GO" id="GO:0016020">
    <property type="term" value="C:membrane"/>
    <property type="evidence" value="ECO:0007669"/>
    <property type="project" value="UniProtKB-SubCell"/>
</dbReference>
<comment type="caution">
    <text evidence="13">The sequence shown here is derived from an EMBL/GenBank/DDBJ whole genome shotgun (WGS) entry which is preliminary data.</text>
</comment>
<feature type="transmembrane region" description="Helical" evidence="11">
    <location>
        <begin position="202"/>
        <end position="226"/>
    </location>
</feature>
<evidence type="ECO:0000256" key="7">
    <source>
        <dbReference type="ARBA" id="ARBA00023136"/>
    </source>
</evidence>
<keyword evidence="8" id="KW-1015">Disulfide bond</keyword>
<keyword evidence="14" id="KW-1185">Reference proteome</keyword>
<sequence length="231" mass="25347">MSRTQRTARERANEGEAAVASSERDADDRHVEELPWFFREPRNLAWLLVVCGAIGLFASASLTVEYIHKLQDPTAALVCDVNLFVTCGPAMGSWAAHILGFPNIIIGLAAFAVPIVVGMGSFAGARFRPWFWIGFQVGLVGAAALITFLQWFSVFELARLCIWCMIIWSTTIPLVVFGTLFNLTHGHLGARGVRIGRGLAPYAWTIVVLWYLVIVGVIVAGMWSTIQLVLA</sequence>
<reference evidence="13 14" key="1">
    <citation type="submission" date="2019-09" db="EMBL/GenBank/DDBJ databases">
        <title>Phylogeny of genus Pseudoclavibacter and closely related genus.</title>
        <authorList>
            <person name="Li Y."/>
        </authorList>
    </citation>
    <scope>NUCLEOTIDE SEQUENCE [LARGE SCALE GENOMIC DNA]</scope>
    <source>
        <strain evidence="13 14">DSM 23821</strain>
    </source>
</reference>
<comment type="subcellular location">
    <subcellularLocation>
        <location evidence="1">Membrane</location>
        <topology evidence="1">Multi-pass membrane protein</topology>
    </subcellularLocation>
</comment>
<keyword evidence="9" id="KW-0676">Redox-active center</keyword>
<evidence type="ECO:0000256" key="9">
    <source>
        <dbReference type="ARBA" id="ARBA00023284"/>
    </source>
</evidence>
<feature type="region of interest" description="Disordered" evidence="10">
    <location>
        <begin position="1"/>
        <end position="26"/>
    </location>
</feature>
<keyword evidence="6" id="KW-0560">Oxidoreductase</keyword>
<feature type="domain" description="Vitamin K epoxide reductase" evidence="12">
    <location>
        <begin position="41"/>
        <end position="182"/>
    </location>
</feature>
<evidence type="ECO:0000256" key="8">
    <source>
        <dbReference type="ARBA" id="ARBA00023157"/>
    </source>
</evidence>
<dbReference type="SMART" id="SM00756">
    <property type="entry name" value="VKc"/>
    <property type="match status" value="1"/>
</dbReference>
<evidence type="ECO:0000313" key="14">
    <source>
        <dbReference type="Proteomes" id="UP000467240"/>
    </source>
</evidence>
<dbReference type="InterPro" id="IPR038354">
    <property type="entry name" value="VKOR_sf"/>
</dbReference>
<dbReference type="OrthoDB" id="9783799at2"/>
<evidence type="ECO:0000313" key="13">
    <source>
        <dbReference type="EMBL" id="KAB1659518.1"/>
    </source>
</evidence>
<keyword evidence="3 11" id="KW-0812">Transmembrane</keyword>
<dbReference type="Proteomes" id="UP000467240">
    <property type="component" value="Unassembled WGS sequence"/>
</dbReference>
<feature type="transmembrane region" description="Helical" evidence="11">
    <location>
        <begin position="157"/>
        <end position="181"/>
    </location>
</feature>
<protein>
    <submittedName>
        <fullName evidence="13">Vitamin K epoxide reductase family protein</fullName>
    </submittedName>
</protein>
<gene>
    <name evidence="13" type="ORF">F8O01_06240</name>
</gene>
<comment type="similarity">
    <text evidence="2">Belongs to the VKOR family.</text>
</comment>
<dbReference type="Pfam" id="PF07884">
    <property type="entry name" value="VKOR"/>
    <property type="match status" value="1"/>
</dbReference>
<evidence type="ECO:0000256" key="4">
    <source>
        <dbReference type="ARBA" id="ARBA00022719"/>
    </source>
</evidence>
<dbReference type="CDD" id="cd12922">
    <property type="entry name" value="VKOR_5"/>
    <property type="match status" value="1"/>
</dbReference>
<feature type="transmembrane region" description="Helical" evidence="11">
    <location>
        <begin position="44"/>
        <end position="64"/>
    </location>
</feature>
<feature type="transmembrane region" description="Helical" evidence="11">
    <location>
        <begin position="104"/>
        <end position="123"/>
    </location>
</feature>
<dbReference type="AlphaFoldDB" id="A0A7J5BYY7"/>
<evidence type="ECO:0000256" key="10">
    <source>
        <dbReference type="SAM" id="MobiDB-lite"/>
    </source>
</evidence>
<keyword evidence="4" id="KW-0874">Quinone</keyword>
<keyword evidence="7 11" id="KW-0472">Membrane</keyword>
<evidence type="ECO:0000256" key="3">
    <source>
        <dbReference type="ARBA" id="ARBA00022692"/>
    </source>
</evidence>
<feature type="transmembrane region" description="Helical" evidence="11">
    <location>
        <begin position="130"/>
        <end position="151"/>
    </location>
</feature>
<name>A0A7J5BYY7_9MICO</name>
<evidence type="ECO:0000259" key="12">
    <source>
        <dbReference type="SMART" id="SM00756"/>
    </source>
</evidence>
<dbReference type="InterPro" id="IPR012932">
    <property type="entry name" value="VKOR"/>
</dbReference>
<evidence type="ECO:0000256" key="5">
    <source>
        <dbReference type="ARBA" id="ARBA00022989"/>
    </source>
</evidence>
<dbReference type="RefSeq" id="WP_158040018.1">
    <property type="nucleotide sequence ID" value="NZ_JACCFV010000001.1"/>
</dbReference>
<dbReference type="EMBL" id="WBJZ01000006">
    <property type="protein sequence ID" value="KAB1659518.1"/>
    <property type="molecule type" value="Genomic_DNA"/>
</dbReference>
<dbReference type="Gene3D" id="1.20.1440.130">
    <property type="entry name" value="VKOR domain"/>
    <property type="match status" value="1"/>
</dbReference>
<proteinExistence type="inferred from homology"/>
<dbReference type="GO" id="GO:0048038">
    <property type="term" value="F:quinone binding"/>
    <property type="evidence" value="ECO:0007669"/>
    <property type="project" value="UniProtKB-KW"/>
</dbReference>
<evidence type="ECO:0000256" key="11">
    <source>
        <dbReference type="SAM" id="Phobius"/>
    </source>
</evidence>
<accession>A0A7J5BYY7</accession>
<dbReference type="GO" id="GO:0016491">
    <property type="term" value="F:oxidoreductase activity"/>
    <property type="evidence" value="ECO:0007669"/>
    <property type="project" value="UniProtKB-KW"/>
</dbReference>
<keyword evidence="5 11" id="KW-1133">Transmembrane helix</keyword>